<evidence type="ECO:0000256" key="8">
    <source>
        <dbReference type="SAM" id="SignalP"/>
    </source>
</evidence>
<evidence type="ECO:0000313" key="11">
    <source>
        <dbReference type="Proteomes" id="UP000481861"/>
    </source>
</evidence>
<dbReference type="PROSITE" id="PS51405">
    <property type="entry name" value="HEME_HALOPEROXIDASE"/>
    <property type="match status" value="1"/>
</dbReference>
<keyword evidence="6" id="KW-0408">Iron</keyword>
<dbReference type="Proteomes" id="UP000481861">
    <property type="component" value="Unassembled WGS sequence"/>
</dbReference>
<dbReference type="PANTHER" id="PTHR33577:SF9">
    <property type="entry name" value="PEROXIDASE STCC"/>
    <property type="match status" value="1"/>
</dbReference>
<keyword evidence="2 10" id="KW-0575">Peroxidase</keyword>
<sequence length="288" mass="31945">MRFISTLVLAAMWKQASALPHTNSNVLNTSDRIIPPNSTLKPQHFTWLTPSADDDRAPCPMLNTLANHGFLPHNGRAITRDIFLKGVTDALNFDRESVDRLFGGALGAVPEFNATSFDLGMLHVKNFIEHDGSTSMQDVILDQQSSVYHEPTFSNFMSYIPHDANTISIPAAAAAKARHFKDMSKINPRFSILASQQTPVMLEMASMFLVFGPAATTKEKGADRAFFEYFFRNQRLPVELGWTPPQTEILFTNASREIAAQLVKEIPTDVPFLYNPGEGLTERAGTEA</sequence>
<dbReference type="PANTHER" id="PTHR33577">
    <property type="entry name" value="STERIGMATOCYSTIN BIOSYNTHESIS PEROXIDASE STCC-RELATED"/>
    <property type="match status" value="1"/>
</dbReference>
<dbReference type="SUPFAM" id="SSF47571">
    <property type="entry name" value="Cloroperoxidase"/>
    <property type="match status" value="1"/>
</dbReference>
<dbReference type="GO" id="GO:0046872">
    <property type="term" value="F:metal ion binding"/>
    <property type="evidence" value="ECO:0007669"/>
    <property type="project" value="UniProtKB-KW"/>
</dbReference>
<evidence type="ECO:0000256" key="2">
    <source>
        <dbReference type="ARBA" id="ARBA00022559"/>
    </source>
</evidence>
<keyword evidence="8" id="KW-0732">Signal</keyword>
<comment type="cofactor">
    <cofactor evidence="1">
        <name>heme b</name>
        <dbReference type="ChEBI" id="CHEBI:60344"/>
    </cofactor>
</comment>
<keyword evidence="4" id="KW-0479">Metal-binding</keyword>
<evidence type="ECO:0000256" key="6">
    <source>
        <dbReference type="ARBA" id="ARBA00023004"/>
    </source>
</evidence>
<feature type="signal peptide" evidence="8">
    <location>
        <begin position="1"/>
        <end position="18"/>
    </location>
</feature>
<accession>A0A7C8HYE9</accession>
<feature type="chain" id="PRO_5028906495" evidence="8">
    <location>
        <begin position="19"/>
        <end position="288"/>
    </location>
</feature>
<feature type="domain" description="Heme haloperoxidase family profile" evidence="9">
    <location>
        <begin position="43"/>
        <end position="260"/>
    </location>
</feature>
<dbReference type="EMBL" id="JAADJZ010000038">
    <property type="protein sequence ID" value="KAF2864997.1"/>
    <property type="molecule type" value="Genomic_DNA"/>
</dbReference>
<evidence type="ECO:0000259" key="9">
    <source>
        <dbReference type="PROSITE" id="PS51405"/>
    </source>
</evidence>
<evidence type="ECO:0000256" key="1">
    <source>
        <dbReference type="ARBA" id="ARBA00001970"/>
    </source>
</evidence>
<evidence type="ECO:0000313" key="10">
    <source>
        <dbReference type="EMBL" id="KAF2864997.1"/>
    </source>
</evidence>
<gene>
    <name evidence="10" type="ORF">BDV95DRAFT_587992</name>
</gene>
<dbReference type="OrthoDB" id="407298at2759"/>
<proteinExistence type="inferred from homology"/>
<comment type="caution">
    <text evidence="10">The sequence shown here is derived from an EMBL/GenBank/DDBJ whole genome shotgun (WGS) entry which is preliminary data.</text>
</comment>
<dbReference type="InterPro" id="IPR000028">
    <property type="entry name" value="Chloroperoxidase"/>
</dbReference>
<reference evidence="10 11" key="1">
    <citation type="submission" date="2020-01" db="EMBL/GenBank/DDBJ databases">
        <authorList>
            <consortium name="DOE Joint Genome Institute"/>
            <person name="Haridas S."/>
            <person name="Albert R."/>
            <person name="Binder M."/>
            <person name="Bloem J."/>
            <person name="Labutti K."/>
            <person name="Salamov A."/>
            <person name="Andreopoulos B."/>
            <person name="Baker S.E."/>
            <person name="Barry K."/>
            <person name="Bills G."/>
            <person name="Bluhm B.H."/>
            <person name="Cannon C."/>
            <person name="Castanera R."/>
            <person name="Culley D.E."/>
            <person name="Daum C."/>
            <person name="Ezra D."/>
            <person name="Gonzalez J.B."/>
            <person name="Henrissat B."/>
            <person name="Kuo A."/>
            <person name="Liang C."/>
            <person name="Lipzen A."/>
            <person name="Lutzoni F."/>
            <person name="Magnuson J."/>
            <person name="Mondo S."/>
            <person name="Nolan M."/>
            <person name="Ohm R."/>
            <person name="Pangilinan J."/>
            <person name="Park H.-J.H."/>
            <person name="Ramirez L."/>
            <person name="Alfaro M."/>
            <person name="Sun H."/>
            <person name="Tritt A."/>
            <person name="Yoshinaga Y."/>
            <person name="Zwiers L.-H.L."/>
            <person name="Turgeon B.G."/>
            <person name="Goodwin S.B."/>
            <person name="Spatafora J.W."/>
            <person name="Crous P.W."/>
            <person name="Grigoriev I.V."/>
        </authorList>
    </citation>
    <scope>NUCLEOTIDE SEQUENCE [LARGE SCALE GENOMIC DNA]</scope>
    <source>
        <strain evidence="10 11">CBS 611.86</strain>
    </source>
</reference>
<evidence type="ECO:0000256" key="7">
    <source>
        <dbReference type="ARBA" id="ARBA00025795"/>
    </source>
</evidence>
<dbReference type="Pfam" id="PF01328">
    <property type="entry name" value="Peroxidase_2"/>
    <property type="match status" value="1"/>
</dbReference>
<dbReference type="AlphaFoldDB" id="A0A7C8HYE9"/>
<name>A0A7C8HYE9_9PLEO</name>
<keyword evidence="5" id="KW-0560">Oxidoreductase</keyword>
<organism evidence="10 11">
    <name type="scientific">Massariosphaeria phaeospora</name>
    <dbReference type="NCBI Taxonomy" id="100035"/>
    <lineage>
        <taxon>Eukaryota</taxon>
        <taxon>Fungi</taxon>
        <taxon>Dikarya</taxon>
        <taxon>Ascomycota</taxon>
        <taxon>Pezizomycotina</taxon>
        <taxon>Dothideomycetes</taxon>
        <taxon>Pleosporomycetidae</taxon>
        <taxon>Pleosporales</taxon>
        <taxon>Pleosporales incertae sedis</taxon>
        <taxon>Massariosphaeria</taxon>
    </lineage>
</organism>
<keyword evidence="3" id="KW-0349">Heme</keyword>
<evidence type="ECO:0000256" key="3">
    <source>
        <dbReference type="ARBA" id="ARBA00022617"/>
    </source>
</evidence>
<protein>
    <submittedName>
        <fullName evidence="10">Peroxidase, family 2-domain-containing protein</fullName>
    </submittedName>
</protein>
<dbReference type="GO" id="GO:0004601">
    <property type="term" value="F:peroxidase activity"/>
    <property type="evidence" value="ECO:0007669"/>
    <property type="project" value="UniProtKB-KW"/>
</dbReference>
<keyword evidence="11" id="KW-1185">Reference proteome</keyword>
<comment type="similarity">
    <text evidence="7">Belongs to the chloroperoxidase family.</text>
</comment>
<dbReference type="Gene3D" id="1.10.489.10">
    <property type="entry name" value="Chloroperoxidase-like"/>
    <property type="match status" value="1"/>
</dbReference>
<dbReference type="InterPro" id="IPR036851">
    <property type="entry name" value="Chloroperoxidase-like_sf"/>
</dbReference>
<evidence type="ECO:0000256" key="5">
    <source>
        <dbReference type="ARBA" id="ARBA00023002"/>
    </source>
</evidence>
<evidence type="ECO:0000256" key="4">
    <source>
        <dbReference type="ARBA" id="ARBA00022723"/>
    </source>
</evidence>